<reference evidence="2 3" key="1">
    <citation type="submission" date="2019-03" db="EMBL/GenBank/DDBJ databases">
        <title>Draft Genome Sequence of Massilia arenosa sp. nov., a Novel Massilia Species Isolated from a Sandy-loam Maize Soil.</title>
        <authorList>
            <person name="Raths R."/>
            <person name="Peta V."/>
            <person name="Bucking H."/>
        </authorList>
    </citation>
    <scope>NUCLEOTIDE SEQUENCE [LARGE SCALE GENOMIC DNA]</scope>
    <source>
        <strain evidence="2 3">MC02</strain>
    </source>
</reference>
<keyword evidence="1" id="KW-0732">Signal</keyword>
<gene>
    <name evidence="2" type="ORF">E4L96_10435</name>
</gene>
<keyword evidence="3" id="KW-1185">Reference proteome</keyword>
<evidence type="ECO:0000256" key="1">
    <source>
        <dbReference type="SAM" id="SignalP"/>
    </source>
</evidence>
<dbReference type="EMBL" id="SPVF01000132">
    <property type="protein sequence ID" value="TFW20381.1"/>
    <property type="molecule type" value="Genomic_DNA"/>
</dbReference>
<dbReference type="OrthoDB" id="8815789at2"/>
<protein>
    <recommendedName>
        <fullName evidence="4">DUF4189 domain-containing protein</fullName>
    </recommendedName>
</protein>
<accession>A0A4Y9SCM7</accession>
<evidence type="ECO:0000313" key="2">
    <source>
        <dbReference type="EMBL" id="TFW20381.1"/>
    </source>
</evidence>
<dbReference type="RefSeq" id="WP_135207158.1">
    <property type="nucleotide sequence ID" value="NZ_SPVF01000132.1"/>
</dbReference>
<organism evidence="2 3">
    <name type="scientific">Zemynaea arenosa</name>
    <dbReference type="NCBI Taxonomy" id="2561931"/>
    <lineage>
        <taxon>Bacteria</taxon>
        <taxon>Pseudomonadati</taxon>
        <taxon>Pseudomonadota</taxon>
        <taxon>Betaproteobacteria</taxon>
        <taxon>Burkholderiales</taxon>
        <taxon>Oxalobacteraceae</taxon>
        <taxon>Telluria group</taxon>
        <taxon>Zemynaea</taxon>
    </lineage>
</organism>
<sequence>MRFAKPVRVFIGLLAVAAAVAPAYAGQNACLLEGSLKFAGQTIESKDCMQNGGAKPADFLEACNQIAKMGAALGAPPKVTYMDACPAQAQGVCVGVFSRQISAYYYKRDPKDLPDVKSSCELQGGKWKAK</sequence>
<comment type="caution">
    <text evidence="2">The sequence shown here is derived from an EMBL/GenBank/DDBJ whole genome shotgun (WGS) entry which is preliminary data.</text>
</comment>
<name>A0A4Y9SCM7_9BURK</name>
<feature type="chain" id="PRO_5021345579" description="DUF4189 domain-containing protein" evidence="1">
    <location>
        <begin position="26"/>
        <end position="130"/>
    </location>
</feature>
<evidence type="ECO:0008006" key="4">
    <source>
        <dbReference type="Google" id="ProtNLM"/>
    </source>
</evidence>
<proteinExistence type="predicted"/>
<dbReference type="Proteomes" id="UP000298438">
    <property type="component" value="Unassembled WGS sequence"/>
</dbReference>
<dbReference type="AlphaFoldDB" id="A0A4Y9SCM7"/>
<feature type="signal peptide" evidence="1">
    <location>
        <begin position="1"/>
        <end position="25"/>
    </location>
</feature>
<evidence type="ECO:0000313" key="3">
    <source>
        <dbReference type="Proteomes" id="UP000298438"/>
    </source>
</evidence>